<keyword evidence="1" id="KW-0378">Hydrolase</keyword>
<sequence>MGEQSAVSVDVITLRIGEPDPGRIHVGVAPRRWEPFFGRLALPGVLLHAGERLQDAARRAVVGKLGISASAVVGTGQLAVFDEPTRDPRGPTMSIAMWAVVDTADAVATGFDDVLWRPCGEAGDLAFDHGRILTDGLAVAGERLLWHDEPFTRALLGAEFPASRAVAAAEALTGRRPEPGVLNRTLRALPGLERTDDTMRVGTRGRPAVLWRWREA</sequence>
<name>A0A7J5BNX0_9MICO</name>
<comment type="caution">
    <text evidence="1">The sequence shown here is derived from an EMBL/GenBank/DDBJ whole genome shotgun (WGS) entry which is preliminary data.</text>
</comment>
<evidence type="ECO:0000313" key="1">
    <source>
        <dbReference type="EMBL" id="KAB1654039.1"/>
    </source>
</evidence>
<dbReference type="OrthoDB" id="9786141at2"/>
<dbReference type="AlphaFoldDB" id="A0A7J5BNX0"/>
<evidence type="ECO:0000313" key="2">
    <source>
        <dbReference type="Proteomes" id="UP000467240"/>
    </source>
</evidence>
<dbReference type="SUPFAM" id="SSF55811">
    <property type="entry name" value="Nudix"/>
    <property type="match status" value="1"/>
</dbReference>
<gene>
    <name evidence="1" type="ORF">F8O01_14065</name>
</gene>
<dbReference type="RefSeq" id="WP_158041589.1">
    <property type="nucleotide sequence ID" value="NZ_JACCFV010000001.1"/>
</dbReference>
<accession>A0A7J5BNX0</accession>
<protein>
    <submittedName>
        <fullName evidence="1">NUDIX hydrolase</fullName>
    </submittedName>
</protein>
<proteinExistence type="predicted"/>
<dbReference type="GO" id="GO:0016787">
    <property type="term" value="F:hydrolase activity"/>
    <property type="evidence" value="ECO:0007669"/>
    <property type="project" value="UniProtKB-KW"/>
</dbReference>
<dbReference type="InterPro" id="IPR015797">
    <property type="entry name" value="NUDIX_hydrolase-like_dom_sf"/>
</dbReference>
<dbReference type="EMBL" id="WBJZ01000020">
    <property type="protein sequence ID" value="KAB1654039.1"/>
    <property type="molecule type" value="Genomic_DNA"/>
</dbReference>
<organism evidence="1 2">
    <name type="scientific">Pseudoclavibacter chungangensis</name>
    <dbReference type="NCBI Taxonomy" id="587635"/>
    <lineage>
        <taxon>Bacteria</taxon>
        <taxon>Bacillati</taxon>
        <taxon>Actinomycetota</taxon>
        <taxon>Actinomycetes</taxon>
        <taxon>Micrococcales</taxon>
        <taxon>Microbacteriaceae</taxon>
        <taxon>Pseudoclavibacter</taxon>
    </lineage>
</organism>
<keyword evidence="2" id="KW-1185">Reference proteome</keyword>
<reference evidence="1 2" key="1">
    <citation type="submission" date="2019-09" db="EMBL/GenBank/DDBJ databases">
        <title>Phylogeny of genus Pseudoclavibacter and closely related genus.</title>
        <authorList>
            <person name="Li Y."/>
        </authorList>
    </citation>
    <scope>NUCLEOTIDE SEQUENCE [LARGE SCALE GENOMIC DNA]</scope>
    <source>
        <strain evidence="1 2">DSM 23821</strain>
    </source>
</reference>
<dbReference type="Gene3D" id="3.90.79.10">
    <property type="entry name" value="Nucleoside Triphosphate Pyrophosphohydrolase"/>
    <property type="match status" value="1"/>
</dbReference>
<dbReference type="CDD" id="cd18873">
    <property type="entry name" value="NUDIX_NadM_like"/>
    <property type="match status" value="1"/>
</dbReference>
<dbReference type="Proteomes" id="UP000467240">
    <property type="component" value="Unassembled WGS sequence"/>
</dbReference>